<dbReference type="RefSeq" id="WP_158864677.1">
    <property type="nucleotide sequence ID" value="NZ_CP046401.1"/>
</dbReference>
<dbReference type="AlphaFoldDB" id="A0A6I6JTN9"/>
<evidence type="ECO:0000256" key="1">
    <source>
        <dbReference type="ARBA" id="ARBA00001445"/>
    </source>
</evidence>
<evidence type="ECO:0000313" key="9">
    <source>
        <dbReference type="Proteomes" id="UP000428260"/>
    </source>
</evidence>
<dbReference type="Gene3D" id="1.50.10.10">
    <property type="match status" value="1"/>
</dbReference>
<evidence type="ECO:0000259" key="5">
    <source>
        <dbReference type="Pfam" id="PF08531"/>
    </source>
</evidence>
<dbReference type="Gene3D" id="2.60.120.260">
    <property type="entry name" value="Galactose-binding domain-like"/>
    <property type="match status" value="2"/>
</dbReference>
<feature type="domain" description="Alpha-L-rhamnosidase concanavalin-like" evidence="4">
    <location>
        <begin position="262"/>
        <end position="375"/>
    </location>
</feature>
<evidence type="ECO:0000256" key="2">
    <source>
        <dbReference type="ARBA" id="ARBA00012652"/>
    </source>
</evidence>
<evidence type="ECO:0000256" key="3">
    <source>
        <dbReference type="ARBA" id="ARBA00022801"/>
    </source>
</evidence>
<accession>A0A6I6JTN9</accession>
<dbReference type="InterPro" id="IPR008928">
    <property type="entry name" value="6-hairpin_glycosidase_sf"/>
</dbReference>
<feature type="domain" description="Alpha-L-rhamnosidase C-terminal" evidence="7">
    <location>
        <begin position="705"/>
        <end position="779"/>
    </location>
</feature>
<dbReference type="InterPro" id="IPR012341">
    <property type="entry name" value="6hp_glycosidase-like_sf"/>
</dbReference>
<dbReference type="PANTHER" id="PTHR33307:SF6">
    <property type="entry name" value="ALPHA-RHAMNOSIDASE (EUROFUNG)-RELATED"/>
    <property type="match status" value="1"/>
</dbReference>
<dbReference type="Pfam" id="PF05592">
    <property type="entry name" value="Bac_rhamnosid"/>
    <property type="match status" value="1"/>
</dbReference>
<dbReference type="InterPro" id="IPR035396">
    <property type="entry name" value="Bac_rhamnosid6H"/>
</dbReference>
<dbReference type="KEGG" id="mcos:GM418_07415"/>
<keyword evidence="3" id="KW-0378">Hydrolase</keyword>
<name>A0A6I6JTN9_9BACT</name>
<dbReference type="SUPFAM" id="SSF48208">
    <property type="entry name" value="Six-hairpin glycosidases"/>
    <property type="match status" value="1"/>
</dbReference>
<dbReference type="InterPro" id="IPR016007">
    <property type="entry name" value="Alpha_rhamnosid"/>
</dbReference>
<dbReference type="InterPro" id="IPR013737">
    <property type="entry name" value="Bac_rhamnosid_N"/>
</dbReference>
<gene>
    <name evidence="8" type="ORF">GM418_07415</name>
</gene>
<dbReference type="GO" id="GO:0030596">
    <property type="term" value="F:alpha-L-rhamnosidase activity"/>
    <property type="evidence" value="ECO:0007669"/>
    <property type="project" value="UniProtKB-EC"/>
</dbReference>
<dbReference type="Pfam" id="PF08531">
    <property type="entry name" value="Bac_rhamnosid_N"/>
    <property type="match status" value="1"/>
</dbReference>
<evidence type="ECO:0000313" key="8">
    <source>
        <dbReference type="EMBL" id="QGY43492.1"/>
    </source>
</evidence>
<comment type="catalytic activity">
    <reaction evidence="1">
        <text>Hydrolysis of terminal non-reducing alpha-L-rhamnose residues in alpha-L-rhamnosides.</text>
        <dbReference type="EC" id="3.2.1.40"/>
    </reaction>
</comment>
<dbReference type="EC" id="3.2.1.40" evidence="2"/>
<protein>
    <recommendedName>
        <fullName evidence="2">alpha-L-rhamnosidase</fullName>
        <ecNumber evidence="2">3.2.1.40</ecNumber>
    </recommendedName>
</protein>
<dbReference type="Pfam" id="PF17389">
    <property type="entry name" value="Bac_rhamnosid6H"/>
    <property type="match status" value="1"/>
</dbReference>
<dbReference type="InterPro" id="IPR008902">
    <property type="entry name" value="Rhamnosid_concanavalin"/>
</dbReference>
<reference evidence="8 9" key="1">
    <citation type="submission" date="2019-11" db="EMBL/GenBank/DDBJ databases">
        <authorList>
            <person name="Zheng R.K."/>
            <person name="Sun C.M."/>
        </authorList>
    </citation>
    <scope>NUCLEOTIDE SEQUENCE [LARGE SCALE GENOMIC DNA]</scope>
    <source>
        <strain evidence="8 9">WC007</strain>
    </source>
</reference>
<organism evidence="8 9">
    <name type="scientific">Maribellus comscasis</name>
    <dbReference type="NCBI Taxonomy" id="2681766"/>
    <lineage>
        <taxon>Bacteria</taxon>
        <taxon>Pseudomonadati</taxon>
        <taxon>Bacteroidota</taxon>
        <taxon>Bacteroidia</taxon>
        <taxon>Marinilabiliales</taxon>
        <taxon>Prolixibacteraceae</taxon>
        <taxon>Maribellus</taxon>
    </lineage>
</organism>
<dbReference type="Proteomes" id="UP000428260">
    <property type="component" value="Chromosome"/>
</dbReference>
<feature type="domain" description="Bacterial alpha-L-rhamnosidase N-terminal" evidence="5">
    <location>
        <begin position="76"/>
        <end position="250"/>
    </location>
</feature>
<evidence type="ECO:0000259" key="6">
    <source>
        <dbReference type="Pfam" id="PF17389"/>
    </source>
</evidence>
<dbReference type="GO" id="GO:0005975">
    <property type="term" value="P:carbohydrate metabolic process"/>
    <property type="evidence" value="ECO:0007669"/>
    <property type="project" value="InterPro"/>
</dbReference>
<dbReference type="InterPro" id="IPR035398">
    <property type="entry name" value="Bac_rhamnosid_C"/>
</dbReference>
<keyword evidence="9" id="KW-1185">Reference proteome</keyword>
<dbReference type="Gene3D" id="2.60.420.10">
    <property type="entry name" value="Maltose phosphorylase, domain 3"/>
    <property type="match status" value="1"/>
</dbReference>
<feature type="domain" description="Alpha-L-rhamnosidase six-hairpin glycosidase" evidence="6">
    <location>
        <begin position="384"/>
        <end position="701"/>
    </location>
</feature>
<evidence type="ECO:0000259" key="7">
    <source>
        <dbReference type="Pfam" id="PF17390"/>
    </source>
</evidence>
<dbReference type="PANTHER" id="PTHR33307">
    <property type="entry name" value="ALPHA-RHAMNOSIDASE (EUROFUNG)"/>
    <property type="match status" value="1"/>
</dbReference>
<sequence length="811" mass="91758">MKEKAIFVVGLLFTVISAVTLLECSQKNTETTKNGDWSPDEKVIWIGDNKPQPAFDSLFYENDPSPIFRKEFKLEKTIKSAHLLITAAGYYEATINGKRVGKNRLDPAWTDFSKRIYYSEYDVTQLLAQKENCLEVTLGNGFYNPLPLRMWGRRNLREPLPVGRPVFTAKMIVEYADGKTDELVTDDSWKFAYGPIQKNNVYIGEVYDARNEVQGWNNPGFDDSEWQNAVVNEGPGGKLEKTFFPPIQITKRLMPANIYSSSPGVYIADMGVNFAGTFRMKISGDTGDSIVFRFGERIYPDGSLNPMTTVCGQIKRQGVGGPGAPDVAWQTDTYIIGDKSEAWFQPEFTFHTYRYIEISGLKSKPELSDIEGLVMNTNVSAENSFSCSNALFNSIQEASERTFLANLQSVQSDCPAREKFGYGGDLNATSETFIYNFDMNSFYQKTIYDWVDAINDSVFIDTAPFVGINYCGLSWESAFLTTQYYLLLYYNNVDLVKELYDFDKKWMEKVARIHPNGIVDSGLSDHESLEPVPVELTGTCHYLFCARIMQRFAALTGNSADEKMYQELEQKLKKSIKEKFWNSPVQDEINKQTLFASLLYFDVLSEDENAAAADSLLSAIKKEPAGHFVTGIFGTKYILEALSKYVSPEQVFEIVNSKKYPGWGFMIDKGATTIWETWKESDNTYSNCHPMFGTVSEWFYRWLGGIEPDEDFPGFKKFKLHPSVSENLNSVKCNYQSPFGEIVSNWKKETDKTIYNFRIPNGTTAFVNLATSGKNVTIQKEEDSDFSSAEVKGLQSGKFDLTEGSYTVVIN</sequence>
<evidence type="ECO:0000259" key="4">
    <source>
        <dbReference type="Pfam" id="PF05592"/>
    </source>
</evidence>
<proteinExistence type="predicted"/>
<dbReference type="EMBL" id="CP046401">
    <property type="protein sequence ID" value="QGY43492.1"/>
    <property type="molecule type" value="Genomic_DNA"/>
</dbReference>
<dbReference type="Pfam" id="PF17390">
    <property type="entry name" value="Bac_rhamnosid_C"/>
    <property type="match status" value="1"/>
</dbReference>